<dbReference type="Proteomes" id="UP000199375">
    <property type="component" value="Unassembled WGS sequence"/>
</dbReference>
<feature type="region of interest" description="Disordered" evidence="1">
    <location>
        <begin position="35"/>
        <end position="54"/>
    </location>
</feature>
<sequence>MISGPMATPRPKKACIQFMWRGPNALAAYALSPESIAPEPSPSSSAQPVVTASPGLDAYPVSARLASRVLPASSRPTPSRAREKPASTLAVRYPVVPAVSIRPTASVGTSKSARMDGQPTPSSPSGRPRLTKAR</sequence>
<reference evidence="2 3" key="1">
    <citation type="submission" date="2016-06" db="EMBL/GenBank/DDBJ databases">
        <authorList>
            <person name="Kjaerup R.B."/>
            <person name="Dalgaard T.S."/>
            <person name="Juul-Madsen H.R."/>
        </authorList>
    </citation>
    <scope>NUCLEOTIDE SEQUENCE [LARGE SCALE GENOMIC DNA]</scope>
    <source>
        <strain evidence="2 3">DSM 45626</strain>
    </source>
</reference>
<gene>
    <name evidence="2" type="ORF">GA0070558_11389</name>
</gene>
<protein>
    <submittedName>
        <fullName evidence="2">Uncharacterized protein</fullName>
    </submittedName>
</protein>
<evidence type="ECO:0000256" key="1">
    <source>
        <dbReference type="SAM" id="MobiDB-lite"/>
    </source>
</evidence>
<accession>A0A1C4W541</accession>
<feature type="region of interest" description="Disordered" evidence="1">
    <location>
        <begin position="69"/>
        <end position="89"/>
    </location>
</feature>
<evidence type="ECO:0000313" key="2">
    <source>
        <dbReference type="EMBL" id="SCE91347.1"/>
    </source>
</evidence>
<dbReference type="EMBL" id="FMCW01000013">
    <property type="protein sequence ID" value="SCE91347.1"/>
    <property type="molecule type" value="Genomic_DNA"/>
</dbReference>
<evidence type="ECO:0000313" key="3">
    <source>
        <dbReference type="Proteomes" id="UP000199375"/>
    </source>
</evidence>
<proteinExistence type="predicted"/>
<name>A0A1C4W541_9ACTN</name>
<organism evidence="2 3">
    <name type="scientific">Micromonospora haikouensis</name>
    <dbReference type="NCBI Taxonomy" id="686309"/>
    <lineage>
        <taxon>Bacteria</taxon>
        <taxon>Bacillati</taxon>
        <taxon>Actinomycetota</taxon>
        <taxon>Actinomycetes</taxon>
        <taxon>Micromonosporales</taxon>
        <taxon>Micromonosporaceae</taxon>
        <taxon>Micromonospora</taxon>
    </lineage>
</organism>
<feature type="region of interest" description="Disordered" evidence="1">
    <location>
        <begin position="102"/>
        <end position="134"/>
    </location>
</feature>
<dbReference type="AlphaFoldDB" id="A0A1C4W541"/>